<evidence type="ECO:0000313" key="2">
    <source>
        <dbReference type="Proteomes" id="UP001596496"/>
    </source>
</evidence>
<reference evidence="2" key="1">
    <citation type="journal article" date="2019" name="Int. J. Syst. Evol. Microbiol.">
        <title>The Global Catalogue of Microorganisms (GCM) 10K type strain sequencing project: providing services to taxonomists for standard genome sequencing and annotation.</title>
        <authorList>
            <consortium name="The Broad Institute Genomics Platform"/>
            <consortium name="The Broad Institute Genome Sequencing Center for Infectious Disease"/>
            <person name="Wu L."/>
            <person name="Ma J."/>
        </authorList>
    </citation>
    <scope>NUCLEOTIDE SEQUENCE [LARGE SCALE GENOMIC DNA]</scope>
    <source>
        <strain evidence="2">CECT 7649</strain>
    </source>
</reference>
<sequence length="139" mass="14932">MDPALAGLAAAAGAALVQAMTRDTWEATKARLGKIFGHHAAARAPDLARELESSERRLRESPVVLAPVAEEEGRRWAGLLADFLAEHGEAAPEVQELVRDLHLAGRDSFTVVQRITAGRDAYTAGRDQNVPPGADDDER</sequence>
<organism evidence="1 2">
    <name type="scientific">Sphaerisporangium rhizosphaerae</name>
    <dbReference type="NCBI Taxonomy" id="2269375"/>
    <lineage>
        <taxon>Bacteria</taxon>
        <taxon>Bacillati</taxon>
        <taxon>Actinomycetota</taxon>
        <taxon>Actinomycetes</taxon>
        <taxon>Streptosporangiales</taxon>
        <taxon>Streptosporangiaceae</taxon>
        <taxon>Sphaerisporangium</taxon>
    </lineage>
</organism>
<evidence type="ECO:0000313" key="1">
    <source>
        <dbReference type="EMBL" id="MFC7384608.1"/>
    </source>
</evidence>
<dbReference type="Proteomes" id="UP001596496">
    <property type="component" value="Unassembled WGS sequence"/>
</dbReference>
<accession>A0ABW2PA64</accession>
<keyword evidence="2" id="KW-1185">Reference proteome</keyword>
<name>A0ABW2PA64_9ACTN</name>
<proteinExistence type="predicted"/>
<dbReference type="RefSeq" id="WP_380828425.1">
    <property type="nucleotide sequence ID" value="NZ_JBHTCG010000013.1"/>
</dbReference>
<gene>
    <name evidence="1" type="ORF">ACFQSB_20515</name>
</gene>
<comment type="caution">
    <text evidence="1">The sequence shown here is derived from an EMBL/GenBank/DDBJ whole genome shotgun (WGS) entry which is preliminary data.</text>
</comment>
<protein>
    <submittedName>
        <fullName evidence="1">Uncharacterized protein</fullName>
    </submittedName>
</protein>
<dbReference type="EMBL" id="JBHTCG010000013">
    <property type="protein sequence ID" value="MFC7384608.1"/>
    <property type="molecule type" value="Genomic_DNA"/>
</dbReference>